<sequence length="62" mass="7607">QIDNYNLSHSVLFSVCFRKLFQQSFIVSDLFFCFWWHFLKQKLIKFEVICKDMTKILPRTVE</sequence>
<name>A0A3M7PZX2_BRAPC</name>
<proteinExistence type="predicted"/>
<reference evidence="2 3" key="1">
    <citation type="journal article" date="2018" name="Sci. Rep.">
        <title>Genomic signatures of local adaptation to the degree of environmental predictability in rotifers.</title>
        <authorList>
            <person name="Franch-Gras L."/>
            <person name="Hahn C."/>
            <person name="Garcia-Roger E.M."/>
            <person name="Carmona M.J."/>
            <person name="Serra M."/>
            <person name="Gomez A."/>
        </authorList>
    </citation>
    <scope>NUCLEOTIDE SEQUENCE [LARGE SCALE GENOMIC DNA]</scope>
    <source>
        <strain evidence="2">HYR1</strain>
    </source>
</reference>
<dbReference type="EMBL" id="REGN01007972">
    <property type="protein sequence ID" value="RNA04766.1"/>
    <property type="molecule type" value="Genomic_DNA"/>
</dbReference>
<evidence type="ECO:0000256" key="1">
    <source>
        <dbReference type="SAM" id="Phobius"/>
    </source>
</evidence>
<comment type="caution">
    <text evidence="2">The sequence shown here is derived from an EMBL/GenBank/DDBJ whole genome shotgun (WGS) entry which is preliminary data.</text>
</comment>
<gene>
    <name evidence="2" type="ORF">BpHYR1_045670</name>
</gene>
<accession>A0A3M7PZX2</accession>
<evidence type="ECO:0000313" key="3">
    <source>
        <dbReference type="Proteomes" id="UP000276133"/>
    </source>
</evidence>
<keyword evidence="3" id="KW-1185">Reference proteome</keyword>
<protein>
    <submittedName>
        <fullName evidence="2">Uncharacterized protein</fullName>
    </submittedName>
</protein>
<keyword evidence="1" id="KW-1133">Transmembrane helix</keyword>
<dbReference type="Proteomes" id="UP000276133">
    <property type="component" value="Unassembled WGS sequence"/>
</dbReference>
<organism evidence="2 3">
    <name type="scientific">Brachionus plicatilis</name>
    <name type="common">Marine rotifer</name>
    <name type="synonym">Brachionus muelleri</name>
    <dbReference type="NCBI Taxonomy" id="10195"/>
    <lineage>
        <taxon>Eukaryota</taxon>
        <taxon>Metazoa</taxon>
        <taxon>Spiralia</taxon>
        <taxon>Gnathifera</taxon>
        <taxon>Rotifera</taxon>
        <taxon>Eurotatoria</taxon>
        <taxon>Monogononta</taxon>
        <taxon>Pseudotrocha</taxon>
        <taxon>Ploima</taxon>
        <taxon>Brachionidae</taxon>
        <taxon>Brachionus</taxon>
    </lineage>
</organism>
<feature type="transmembrane region" description="Helical" evidence="1">
    <location>
        <begin position="20"/>
        <end position="39"/>
    </location>
</feature>
<keyword evidence="1" id="KW-0812">Transmembrane</keyword>
<feature type="non-terminal residue" evidence="2">
    <location>
        <position position="62"/>
    </location>
</feature>
<feature type="non-terminal residue" evidence="2">
    <location>
        <position position="1"/>
    </location>
</feature>
<keyword evidence="1" id="KW-0472">Membrane</keyword>
<dbReference type="AlphaFoldDB" id="A0A3M7PZX2"/>
<evidence type="ECO:0000313" key="2">
    <source>
        <dbReference type="EMBL" id="RNA04766.1"/>
    </source>
</evidence>